<name>A0A2H3BCE4_9AGAR</name>
<sequence>DDDKTLLNDLADGIDLKDAETRAQAETDSDQDKDNTDGFINELVEINAFEHEVFELEMKPVHTALVKIWKLCFKIIHSSTLLLPCWKVLLKSEEMPEKILPRDVLTRWNSTYDMLEMVLHYQVAVKKFT</sequence>
<dbReference type="AlphaFoldDB" id="A0A2H3BCE4"/>
<evidence type="ECO:0000313" key="2">
    <source>
        <dbReference type="Proteomes" id="UP000218334"/>
    </source>
</evidence>
<evidence type="ECO:0000313" key="1">
    <source>
        <dbReference type="EMBL" id="PBK66584.1"/>
    </source>
</evidence>
<organism evidence="1 2">
    <name type="scientific">Armillaria solidipes</name>
    <dbReference type="NCBI Taxonomy" id="1076256"/>
    <lineage>
        <taxon>Eukaryota</taxon>
        <taxon>Fungi</taxon>
        <taxon>Dikarya</taxon>
        <taxon>Basidiomycota</taxon>
        <taxon>Agaricomycotina</taxon>
        <taxon>Agaricomycetes</taxon>
        <taxon>Agaricomycetidae</taxon>
        <taxon>Agaricales</taxon>
        <taxon>Marasmiineae</taxon>
        <taxon>Physalacriaceae</taxon>
        <taxon>Armillaria</taxon>
    </lineage>
</organism>
<dbReference type="EMBL" id="KZ293440">
    <property type="protein sequence ID" value="PBK66584.1"/>
    <property type="molecule type" value="Genomic_DNA"/>
</dbReference>
<gene>
    <name evidence="1" type="ORF">ARMSODRAFT_849023</name>
</gene>
<dbReference type="Proteomes" id="UP000218334">
    <property type="component" value="Unassembled WGS sequence"/>
</dbReference>
<feature type="non-terminal residue" evidence="1">
    <location>
        <position position="1"/>
    </location>
</feature>
<protein>
    <submittedName>
        <fullName evidence="1">Uncharacterized protein</fullName>
    </submittedName>
</protein>
<feature type="non-terminal residue" evidence="1">
    <location>
        <position position="129"/>
    </location>
</feature>
<keyword evidence="2" id="KW-1185">Reference proteome</keyword>
<accession>A0A2H3BCE4</accession>
<proteinExistence type="predicted"/>
<reference evidence="2" key="1">
    <citation type="journal article" date="2017" name="Nat. Ecol. Evol.">
        <title>Genome expansion and lineage-specific genetic innovations in the forest pathogenic fungi Armillaria.</title>
        <authorList>
            <person name="Sipos G."/>
            <person name="Prasanna A.N."/>
            <person name="Walter M.C."/>
            <person name="O'Connor E."/>
            <person name="Balint B."/>
            <person name="Krizsan K."/>
            <person name="Kiss B."/>
            <person name="Hess J."/>
            <person name="Varga T."/>
            <person name="Slot J."/>
            <person name="Riley R."/>
            <person name="Boka B."/>
            <person name="Rigling D."/>
            <person name="Barry K."/>
            <person name="Lee J."/>
            <person name="Mihaltcheva S."/>
            <person name="LaButti K."/>
            <person name="Lipzen A."/>
            <person name="Waldron R."/>
            <person name="Moloney N.M."/>
            <person name="Sperisen C."/>
            <person name="Kredics L."/>
            <person name="Vagvoelgyi C."/>
            <person name="Patrignani A."/>
            <person name="Fitzpatrick D."/>
            <person name="Nagy I."/>
            <person name="Doyle S."/>
            <person name="Anderson J.B."/>
            <person name="Grigoriev I.V."/>
            <person name="Gueldener U."/>
            <person name="Muensterkoetter M."/>
            <person name="Nagy L.G."/>
        </authorList>
    </citation>
    <scope>NUCLEOTIDE SEQUENCE [LARGE SCALE GENOMIC DNA]</scope>
    <source>
        <strain evidence="2">28-4</strain>
    </source>
</reference>